<proteinExistence type="predicted"/>
<evidence type="ECO:0000313" key="1">
    <source>
        <dbReference type="EMBL" id="KAF2446905.1"/>
    </source>
</evidence>
<evidence type="ECO:0000313" key="2">
    <source>
        <dbReference type="Proteomes" id="UP000799764"/>
    </source>
</evidence>
<dbReference type="AlphaFoldDB" id="A0A9P4PKS9"/>
<sequence>MSLQVSTGAASLVAIGLGAGDISSLVSLGRFLGNWWTASSGDEEFLNVLNEDEFNILKRRGLIDMPTFNKRRRKKMRLLANGRATIVEGQQAQDATKDLSRFIASAVCLIAALDQFVSTDLVKATMRETLKTARNHRARRGLSPCGLSDEAIRTRIALQREGVIVAGLVPWAEQHELVRFLVWLMAGEHEEFLTSSSDIAGLT</sequence>
<keyword evidence="2" id="KW-1185">Reference proteome</keyword>
<organism evidence="1 2">
    <name type="scientific">Karstenula rhodostoma CBS 690.94</name>
    <dbReference type="NCBI Taxonomy" id="1392251"/>
    <lineage>
        <taxon>Eukaryota</taxon>
        <taxon>Fungi</taxon>
        <taxon>Dikarya</taxon>
        <taxon>Ascomycota</taxon>
        <taxon>Pezizomycotina</taxon>
        <taxon>Dothideomycetes</taxon>
        <taxon>Pleosporomycetidae</taxon>
        <taxon>Pleosporales</taxon>
        <taxon>Massarineae</taxon>
        <taxon>Didymosphaeriaceae</taxon>
        <taxon>Karstenula</taxon>
    </lineage>
</organism>
<protein>
    <submittedName>
        <fullName evidence="1">Uncharacterized protein</fullName>
    </submittedName>
</protein>
<gene>
    <name evidence="1" type="ORF">P171DRAFT_471345</name>
</gene>
<dbReference type="OrthoDB" id="5232280at2759"/>
<comment type="caution">
    <text evidence="1">The sequence shown here is derived from an EMBL/GenBank/DDBJ whole genome shotgun (WGS) entry which is preliminary data.</text>
</comment>
<dbReference type="Proteomes" id="UP000799764">
    <property type="component" value="Unassembled WGS sequence"/>
</dbReference>
<name>A0A9P4PKS9_9PLEO</name>
<dbReference type="EMBL" id="MU001497">
    <property type="protein sequence ID" value="KAF2446905.1"/>
    <property type="molecule type" value="Genomic_DNA"/>
</dbReference>
<reference evidence="1" key="1">
    <citation type="journal article" date="2020" name="Stud. Mycol.">
        <title>101 Dothideomycetes genomes: a test case for predicting lifestyles and emergence of pathogens.</title>
        <authorList>
            <person name="Haridas S."/>
            <person name="Albert R."/>
            <person name="Binder M."/>
            <person name="Bloem J."/>
            <person name="Labutti K."/>
            <person name="Salamov A."/>
            <person name="Andreopoulos B."/>
            <person name="Baker S."/>
            <person name="Barry K."/>
            <person name="Bills G."/>
            <person name="Bluhm B."/>
            <person name="Cannon C."/>
            <person name="Castanera R."/>
            <person name="Culley D."/>
            <person name="Daum C."/>
            <person name="Ezra D."/>
            <person name="Gonzalez J."/>
            <person name="Henrissat B."/>
            <person name="Kuo A."/>
            <person name="Liang C."/>
            <person name="Lipzen A."/>
            <person name="Lutzoni F."/>
            <person name="Magnuson J."/>
            <person name="Mondo S."/>
            <person name="Nolan M."/>
            <person name="Ohm R."/>
            <person name="Pangilinan J."/>
            <person name="Park H.-J."/>
            <person name="Ramirez L."/>
            <person name="Alfaro M."/>
            <person name="Sun H."/>
            <person name="Tritt A."/>
            <person name="Yoshinaga Y."/>
            <person name="Zwiers L.-H."/>
            <person name="Turgeon B."/>
            <person name="Goodwin S."/>
            <person name="Spatafora J."/>
            <person name="Crous P."/>
            <person name="Grigoriev I."/>
        </authorList>
    </citation>
    <scope>NUCLEOTIDE SEQUENCE</scope>
    <source>
        <strain evidence="1">CBS 690.94</strain>
    </source>
</reference>
<accession>A0A9P4PKS9</accession>